<protein>
    <submittedName>
        <fullName evidence="1">Uncharacterized protein</fullName>
    </submittedName>
</protein>
<gene>
    <name evidence="1" type="ORF">K0U00_11525</name>
</gene>
<keyword evidence="2" id="KW-1185">Reference proteome</keyword>
<dbReference type="Proteomes" id="UP001519887">
    <property type="component" value="Unassembled WGS sequence"/>
</dbReference>
<comment type="caution">
    <text evidence="1">The sequence shown here is derived from an EMBL/GenBank/DDBJ whole genome shotgun (WGS) entry which is preliminary data.</text>
</comment>
<reference evidence="1 2" key="1">
    <citation type="submission" date="2021-07" db="EMBL/GenBank/DDBJ databases">
        <title>Paenibacillus radiodurans sp. nov., isolated from the southeastern edge of Tengger Desert.</title>
        <authorList>
            <person name="Zhang G."/>
        </authorList>
    </citation>
    <scope>NUCLEOTIDE SEQUENCE [LARGE SCALE GENOMIC DNA]</scope>
    <source>
        <strain evidence="1 2">CCM 7311</strain>
    </source>
</reference>
<sequence length="61" mass="7452">MPLKWLEWFLPRFRDKRDDLNNASISVSLSIHRYRHLSQELQDIVKNNNFAKYLVYEKEGE</sequence>
<proteinExistence type="predicted"/>
<evidence type="ECO:0000313" key="1">
    <source>
        <dbReference type="EMBL" id="MBW7454660.1"/>
    </source>
</evidence>
<organism evidence="1 2">
    <name type="scientific">Paenibacillus sepulcri</name>
    <dbReference type="NCBI Taxonomy" id="359917"/>
    <lineage>
        <taxon>Bacteria</taxon>
        <taxon>Bacillati</taxon>
        <taxon>Bacillota</taxon>
        <taxon>Bacilli</taxon>
        <taxon>Bacillales</taxon>
        <taxon>Paenibacillaceae</taxon>
        <taxon>Paenibacillus</taxon>
    </lineage>
</organism>
<name>A0ABS7C194_9BACL</name>
<accession>A0ABS7C194</accession>
<evidence type="ECO:0000313" key="2">
    <source>
        <dbReference type="Proteomes" id="UP001519887"/>
    </source>
</evidence>
<dbReference type="EMBL" id="JAHZIK010000231">
    <property type="protein sequence ID" value="MBW7454660.1"/>
    <property type="molecule type" value="Genomic_DNA"/>
</dbReference>
<dbReference type="RefSeq" id="WP_210046071.1">
    <property type="nucleotide sequence ID" value="NZ_JBHLVU010000028.1"/>
</dbReference>